<dbReference type="PROSITE" id="PS50894">
    <property type="entry name" value="HPT"/>
    <property type="match status" value="1"/>
</dbReference>
<dbReference type="InterPro" id="IPR036641">
    <property type="entry name" value="HPT_dom_sf"/>
</dbReference>
<evidence type="ECO:0000313" key="5">
    <source>
        <dbReference type="EMBL" id="KDA00804.1"/>
    </source>
</evidence>
<dbReference type="GO" id="GO:0004672">
    <property type="term" value="F:protein kinase activity"/>
    <property type="evidence" value="ECO:0007669"/>
    <property type="project" value="UniProtKB-ARBA"/>
</dbReference>
<dbReference type="GO" id="GO:0000160">
    <property type="term" value="P:phosphorelay signal transduction system"/>
    <property type="evidence" value="ECO:0007669"/>
    <property type="project" value="UniProtKB-KW"/>
</dbReference>
<dbReference type="EMBL" id="ARYL01000048">
    <property type="protein sequence ID" value="KDA00804.1"/>
    <property type="molecule type" value="Genomic_DNA"/>
</dbReference>
<sequence>MKKLIGKWLNAKSGKADETKQIATPDISRVIKMPPAPPVTAAEIPAPAHAPEPQHEPETADPDDLADRAEAAVDAMASQFDAWMEADLDRLTDAWRQAKQPGATPEAYRTVFMCAHNIRGAAGSYGYPAISRLCGSLCNLLGETHPGENAALINLHIEACRAAFIGAGKGDTSQSMADAVCDALEQSVAAKAGHK</sequence>
<accession>A0A059G241</accession>
<organism evidence="5 6">
    <name type="scientific">Hyphomonas oceanitis SCH89</name>
    <dbReference type="NCBI Taxonomy" id="1280953"/>
    <lineage>
        <taxon>Bacteria</taxon>
        <taxon>Pseudomonadati</taxon>
        <taxon>Pseudomonadota</taxon>
        <taxon>Alphaproteobacteria</taxon>
        <taxon>Hyphomonadales</taxon>
        <taxon>Hyphomonadaceae</taxon>
        <taxon>Hyphomonas</taxon>
    </lineage>
</organism>
<dbReference type="Proteomes" id="UP000024942">
    <property type="component" value="Unassembled WGS sequence"/>
</dbReference>
<dbReference type="Pfam" id="PF01627">
    <property type="entry name" value="Hpt"/>
    <property type="match status" value="1"/>
</dbReference>
<protein>
    <recommendedName>
        <fullName evidence="4">HPt domain-containing protein</fullName>
    </recommendedName>
</protein>
<dbReference type="InterPro" id="IPR008207">
    <property type="entry name" value="Sig_transdc_His_kin_Hpt_dom"/>
</dbReference>
<dbReference type="AlphaFoldDB" id="A0A059G241"/>
<dbReference type="eggNOG" id="COG2198">
    <property type="taxonomic scope" value="Bacteria"/>
</dbReference>
<dbReference type="RefSeq" id="WP_035541332.1">
    <property type="nucleotide sequence ID" value="NZ_ARYL01000048.1"/>
</dbReference>
<evidence type="ECO:0000259" key="4">
    <source>
        <dbReference type="PROSITE" id="PS50894"/>
    </source>
</evidence>
<proteinExistence type="predicted"/>
<evidence type="ECO:0000256" key="1">
    <source>
        <dbReference type="ARBA" id="ARBA00023012"/>
    </source>
</evidence>
<reference evidence="5 6" key="1">
    <citation type="journal article" date="2014" name="Antonie Van Leeuwenhoek">
        <title>Hyphomonas beringensis sp. nov. and Hyphomonas chukchiensis sp. nov., isolated from surface seawater of the Bering Sea and Chukchi Sea.</title>
        <authorList>
            <person name="Li C."/>
            <person name="Lai Q."/>
            <person name="Li G."/>
            <person name="Dong C."/>
            <person name="Wang J."/>
            <person name="Liao Y."/>
            <person name="Shao Z."/>
        </authorList>
    </citation>
    <scope>NUCLEOTIDE SEQUENCE [LARGE SCALE GENOMIC DNA]</scope>
    <source>
        <strain evidence="5 6">SCH89</strain>
    </source>
</reference>
<evidence type="ECO:0000256" key="2">
    <source>
        <dbReference type="PROSITE-ProRule" id="PRU00110"/>
    </source>
</evidence>
<feature type="region of interest" description="Disordered" evidence="3">
    <location>
        <begin position="31"/>
        <end position="62"/>
    </location>
</feature>
<gene>
    <name evidence="5" type="ORF">HOC_18629</name>
</gene>
<dbReference type="PATRIC" id="fig|1280953.3.peg.3728"/>
<keyword evidence="1" id="KW-0902">Two-component regulatory system</keyword>
<dbReference type="STRING" id="1280953.HOC_18629"/>
<dbReference type="OrthoDB" id="9786548at2"/>
<name>A0A059G241_9PROT</name>
<dbReference type="SUPFAM" id="SSF47226">
    <property type="entry name" value="Histidine-containing phosphotransfer domain, HPT domain"/>
    <property type="match status" value="1"/>
</dbReference>
<feature type="modified residue" description="Phosphohistidine" evidence="2">
    <location>
        <position position="116"/>
    </location>
</feature>
<comment type="caution">
    <text evidence="5">The sequence shown here is derived from an EMBL/GenBank/DDBJ whole genome shotgun (WGS) entry which is preliminary data.</text>
</comment>
<evidence type="ECO:0000256" key="3">
    <source>
        <dbReference type="SAM" id="MobiDB-lite"/>
    </source>
</evidence>
<evidence type="ECO:0000313" key="6">
    <source>
        <dbReference type="Proteomes" id="UP000024942"/>
    </source>
</evidence>
<feature type="compositionally biased region" description="Low complexity" evidence="3">
    <location>
        <begin position="41"/>
        <end position="51"/>
    </location>
</feature>
<dbReference type="Gene3D" id="1.20.120.160">
    <property type="entry name" value="HPT domain"/>
    <property type="match status" value="1"/>
</dbReference>
<keyword evidence="2" id="KW-0597">Phosphoprotein</keyword>
<keyword evidence="6" id="KW-1185">Reference proteome</keyword>
<feature type="domain" description="HPt" evidence="4">
    <location>
        <begin position="69"/>
        <end position="170"/>
    </location>
</feature>